<keyword evidence="1" id="KW-0732">Signal</keyword>
<evidence type="ECO:0000256" key="1">
    <source>
        <dbReference type="SAM" id="SignalP"/>
    </source>
</evidence>
<dbReference type="EMBL" id="CADIJZ010000008">
    <property type="protein sequence ID" value="CAB3682167.1"/>
    <property type="molecule type" value="Genomic_DNA"/>
</dbReference>
<protein>
    <recommendedName>
        <fullName evidence="4">Lipoprotein</fullName>
    </recommendedName>
</protein>
<gene>
    <name evidence="2" type="ORF">LMG27174_02724</name>
</gene>
<dbReference type="AlphaFoldDB" id="A0A6J5AXD9"/>
<feature type="signal peptide" evidence="1">
    <location>
        <begin position="1"/>
        <end position="23"/>
    </location>
</feature>
<evidence type="ECO:0000313" key="2">
    <source>
        <dbReference type="EMBL" id="CAB3682167.1"/>
    </source>
</evidence>
<name>A0A6J5AXD9_9BURK</name>
<reference evidence="2 3" key="1">
    <citation type="submission" date="2020-04" db="EMBL/GenBank/DDBJ databases">
        <authorList>
            <person name="De Canck E."/>
        </authorList>
    </citation>
    <scope>NUCLEOTIDE SEQUENCE [LARGE SCALE GENOMIC DNA]</scope>
    <source>
        <strain evidence="2 3">LMG 27174</strain>
    </source>
</reference>
<sequence>MYRHTRLYLLAIAITTAGAVACAGNSTVMSSAEDKADHDDDHDKQD</sequence>
<dbReference type="RefSeq" id="WP_167403479.1">
    <property type="nucleotide sequence ID" value="NZ_CADIJZ010000008.1"/>
</dbReference>
<evidence type="ECO:0008006" key="4">
    <source>
        <dbReference type="Google" id="ProtNLM"/>
    </source>
</evidence>
<evidence type="ECO:0000313" key="3">
    <source>
        <dbReference type="Proteomes" id="UP000494205"/>
    </source>
</evidence>
<organism evidence="2 3">
    <name type="scientific">Paraburkholderia rhynchosiae</name>
    <dbReference type="NCBI Taxonomy" id="487049"/>
    <lineage>
        <taxon>Bacteria</taxon>
        <taxon>Pseudomonadati</taxon>
        <taxon>Pseudomonadota</taxon>
        <taxon>Betaproteobacteria</taxon>
        <taxon>Burkholderiales</taxon>
        <taxon>Burkholderiaceae</taxon>
        <taxon>Paraburkholderia</taxon>
    </lineage>
</organism>
<accession>A0A6J5AXD9</accession>
<dbReference type="PROSITE" id="PS51257">
    <property type="entry name" value="PROKAR_LIPOPROTEIN"/>
    <property type="match status" value="1"/>
</dbReference>
<dbReference type="Proteomes" id="UP000494205">
    <property type="component" value="Unassembled WGS sequence"/>
</dbReference>
<proteinExistence type="predicted"/>
<feature type="chain" id="PRO_5026817296" description="Lipoprotein" evidence="1">
    <location>
        <begin position="24"/>
        <end position="46"/>
    </location>
</feature>